<protein>
    <recommendedName>
        <fullName evidence="5">Multicopper oxidase</fullName>
    </recommendedName>
</protein>
<evidence type="ECO:0000256" key="2">
    <source>
        <dbReference type="SAM" id="MobiDB-lite"/>
    </source>
</evidence>
<sequence length="238" mass="26115">MRRSAGRCPAFLEGLTAEFFGQVILVNGNSWPYPAVEPRQYRLRLLNGSNVRFYRLSTDGSGPFPVAQTATEDGFLYQLLPLDALLEISPGERVDLVADFRGLRGSQCTLTNGALTPFPDETPVTPPEDMILQPALGPEGARVAIAGHIAQGPVRGRRAPARLLLLQETDSFGRSRPLLGTMEQGEPTLSNPTTEDPAPKTAEIWGVFDTTPDTYPIHLRLVRFQMLDRAPFTSDQDP</sequence>
<comment type="caution">
    <text evidence="3">The sequence shown here is derived from an EMBL/GenBank/DDBJ whole genome shotgun (WGS) entry which is preliminary data.</text>
</comment>
<gene>
    <name evidence="3" type="ORF">RND15_19115</name>
</gene>
<dbReference type="PANTHER" id="PTHR48267:SF1">
    <property type="entry name" value="BILIRUBIN OXIDASE"/>
    <property type="match status" value="1"/>
</dbReference>
<organism evidence="3 4">
    <name type="scientific">Streptomyces lonegramiae</name>
    <dbReference type="NCBI Taxonomy" id="3075524"/>
    <lineage>
        <taxon>Bacteria</taxon>
        <taxon>Bacillati</taxon>
        <taxon>Actinomycetota</taxon>
        <taxon>Actinomycetes</taxon>
        <taxon>Kitasatosporales</taxon>
        <taxon>Streptomycetaceae</taxon>
        <taxon>Streptomyces</taxon>
    </lineage>
</organism>
<proteinExistence type="inferred from homology"/>
<evidence type="ECO:0000256" key="1">
    <source>
        <dbReference type="ARBA" id="ARBA00010609"/>
    </source>
</evidence>
<dbReference type="Proteomes" id="UP001180754">
    <property type="component" value="Unassembled WGS sequence"/>
</dbReference>
<comment type="similarity">
    <text evidence="1">Belongs to the multicopper oxidase family.</text>
</comment>
<dbReference type="EMBL" id="JAVRFD010000008">
    <property type="protein sequence ID" value="MDT0544801.1"/>
    <property type="molecule type" value="Genomic_DNA"/>
</dbReference>
<evidence type="ECO:0008006" key="5">
    <source>
        <dbReference type="Google" id="ProtNLM"/>
    </source>
</evidence>
<dbReference type="PANTHER" id="PTHR48267">
    <property type="entry name" value="CUPREDOXIN SUPERFAMILY PROTEIN"/>
    <property type="match status" value="1"/>
</dbReference>
<evidence type="ECO:0000313" key="4">
    <source>
        <dbReference type="Proteomes" id="UP001180754"/>
    </source>
</evidence>
<dbReference type="InterPro" id="IPR008972">
    <property type="entry name" value="Cupredoxin"/>
</dbReference>
<reference evidence="3" key="1">
    <citation type="submission" date="2024-05" db="EMBL/GenBank/DDBJ databases">
        <title>30 novel species of actinomycetes from the DSMZ collection.</title>
        <authorList>
            <person name="Nouioui I."/>
        </authorList>
    </citation>
    <scope>NUCLEOTIDE SEQUENCE</scope>
    <source>
        <strain evidence="3">DSM 41529</strain>
    </source>
</reference>
<name>A0ABU2XFX9_9ACTN</name>
<dbReference type="RefSeq" id="WP_311725250.1">
    <property type="nucleotide sequence ID" value="NZ_JAVRFD010000008.1"/>
</dbReference>
<dbReference type="SUPFAM" id="SSF49503">
    <property type="entry name" value="Cupredoxins"/>
    <property type="match status" value="1"/>
</dbReference>
<evidence type="ECO:0000313" key="3">
    <source>
        <dbReference type="EMBL" id="MDT0544801.1"/>
    </source>
</evidence>
<dbReference type="Gene3D" id="2.60.40.420">
    <property type="entry name" value="Cupredoxins - blue copper proteins"/>
    <property type="match status" value="2"/>
</dbReference>
<keyword evidence="4" id="KW-1185">Reference proteome</keyword>
<dbReference type="InterPro" id="IPR045087">
    <property type="entry name" value="Cu-oxidase_fam"/>
</dbReference>
<accession>A0ABU2XFX9</accession>
<feature type="region of interest" description="Disordered" evidence="2">
    <location>
        <begin position="174"/>
        <end position="198"/>
    </location>
</feature>